<evidence type="ECO:0000259" key="1">
    <source>
        <dbReference type="Pfam" id="PF25597"/>
    </source>
</evidence>
<dbReference type="EMBL" id="BAABME010000274">
    <property type="protein sequence ID" value="GAA0141345.1"/>
    <property type="molecule type" value="Genomic_DNA"/>
</dbReference>
<comment type="caution">
    <text evidence="2">The sequence shown here is derived from an EMBL/GenBank/DDBJ whole genome shotgun (WGS) entry which is preliminary data.</text>
</comment>
<proteinExistence type="predicted"/>
<reference evidence="2 3" key="1">
    <citation type="submission" date="2024-01" db="EMBL/GenBank/DDBJ databases">
        <title>The complete chloroplast genome sequence of Lithospermum erythrorhizon: insights into the phylogenetic relationship among Boraginaceae species and the maternal lineages of purple gromwells.</title>
        <authorList>
            <person name="Okada T."/>
            <person name="Watanabe K."/>
        </authorList>
    </citation>
    <scope>NUCLEOTIDE SEQUENCE [LARGE SCALE GENOMIC DNA]</scope>
</reference>
<protein>
    <recommendedName>
        <fullName evidence="1">Retroviral polymerase SH3-like domain-containing protein</fullName>
    </recommendedName>
</protein>
<evidence type="ECO:0000313" key="2">
    <source>
        <dbReference type="EMBL" id="GAA0141345.1"/>
    </source>
</evidence>
<name>A0AAV3NPS0_LITER</name>
<dbReference type="Pfam" id="PF25597">
    <property type="entry name" value="SH3_retrovirus"/>
    <property type="match status" value="1"/>
</dbReference>
<accession>A0AAV3NPS0</accession>
<dbReference type="InterPro" id="IPR057670">
    <property type="entry name" value="SH3_retrovirus"/>
</dbReference>
<dbReference type="AlphaFoldDB" id="A0AAV3NPS0"/>
<evidence type="ECO:0000313" key="3">
    <source>
        <dbReference type="Proteomes" id="UP001454036"/>
    </source>
</evidence>
<keyword evidence="3" id="KW-1185">Reference proteome</keyword>
<sequence length="343" mass="39249">MTAFLRSVDTKTWKVVVTGWTSPTQNNAEGVDVVKREVERTVAEVELSLGNNKALNVILCAVDDEVFKFISSCTVAIKSWEILETTYKDDDSDEEEWSDANVSNFFAFTSKVSTEDTVNPIVINHPSNNISDDEEQLTEEELMTNYQMLFIKWSKLSQTYTTGEIEHRHGFSEEKYQKRIGSPTRKWVGAGIKTSQNLESKFTWKCYHCGKKGHIAPYYYKIYEKERSKYSQSKLQWVKKGSVREETKFDIKGDEGIFLSYSKNSRTLRVYNKLTQVMTESINVKVIDEDTSSKDEDQSDVPPIVIDNQADRLNNEPTFIPSVIGSGIEPTIRIQKDHPLTIS</sequence>
<dbReference type="Proteomes" id="UP001454036">
    <property type="component" value="Unassembled WGS sequence"/>
</dbReference>
<organism evidence="2 3">
    <name type="scientific">Lithospermum erythrorhizon</name>
    <name type="common">Purple gromwell</name>
    <name type="synonym">Lithospermum officinale var. erythrorhizon</name>
    <dbReference type="NCBI Taxonomy" id="34254"/>
    <lineage>
        <taxon>Eukaryota</taxon>
        <taxon>Viridiplantae</taxon>
        <taxon>Streptophyta</taxon>
        <taxon>Embryophyta</taxon>
        <taxon>Tracheophyta</taxon>
        <taxon>Spermatophyta</taxon>
        <taxon>Magnoliopsida</taxon>
        <taxon>eudicotyledons</taxon>
        <taxon>Gunneridae</taxon>
        <taxon>Pentapetalae</taxon>
        <taxon>asterids</taxon>
        <taxon>lamiids</taxon>
        <taxon>Boraginales</taxon>
        <taxon>Boraginaceae</taxon>
        <taxon>Boraginoideae</taxon>
        <taxon>Lithospermeae</taxon>
        <taxon>Lithospermum</taxon>
    </lineage>
</organism>
<feature type="domain" description="Retroviral polymerase SH3-like" evidence="1">
    <location>
        <begin position="245"/>
        <end position="296"/>
    </location>
</feature>
<gene>
    <name evidence="2" type="ORF">LIER_02509</name>
</gene>